<comment type="caution">
    <text evidence="3">The sequence shown here is derived from an EMBL/GenBank/DDBJ whole genome shotgun (WGS) entry which is preliminary data.</text>
</comment>
<dbReference type="Proteomes" id="UP000600449">
    <property type="component" value="Unassembled WGS sequence"/>
</dbReference>
<evidence type="ECO:0000256" key="2">
    <source>
        <dbReference type="SAM" id="MobiDB-lite"/>
    </source>
</evidence>
<feature type="region of interest" description="Disordered" evidence="2">
    <location>
        <begin position="21"/>
        <end position="131"/>
    </location>
</feature>
<accession>A0A917QAT1</accession>
<sequence length="148" mass="15969">MTTFIAVCLDGKDPYMRGTTGMWDHPIRSGKARTARARPDRAVTPSPREARMRDEMRDGRAAETPVAETASAGTPSAEMPSVEMPGAAPGKTLSPAARRALEEAAARRAAIDARAEEISREPEKNGRGGLEPVRYADWEIKGIACDFS</sequence>
<feature type="compositionally biased region" description="Basic and acidic residues" evidence="2">
    <location>
        <begin position="48"/>
        <end position="61"/>
    </location>
</feature>
<evidence type="ECO:0000313" key="4">
    <source>
        <dbReference type="Proteomes" id="UP000600449"/>
    </source>
</evidence>
<proteinExistence type="inferred from homology"/>
<feature type="compositionally biased region" description="Basic and acidic residues" evidence="2">
    <location>
        <begin position="99"/>
        <end position="126"/>
    </location>
</feature>
<evidence type="ECO:0008006" key="5">
    <source>
        <dbReference type="Google" id="ProtNLM"/>
    </source>
</evidence>
<dbReference type="EMBL" id="BMMF01000008">
    <property type="protein sequence ID" value="GGK40557.1"/>
    <property type="molecule type" value="Genomic_DNA"/>
</dbReference>
<dbReference type="InterPro" id="IPR012875">
    <property type="entry name" value="SDHF4"/>
</dbReference>
<gene>
    <name evidence="3" type="ORF">GCM10011322_29620</name>
</gene>
<comment type="similarity">
    <text evidence="1">Belongs to the SDHAF4 family.</text>
</comment>
<evidence type="ECO:0000313" key="3">
    <source>
        <dbReference type="EMBL" id="GGK40557.1"/>
    </source>
</evidence>
<name>A0A917QAT1_9HYPH</name>
<dbReference type="Pfam" id="PF07896">
    <property type="entry name" value="DUF1674"/>
    <property type="match status" value="1"/>
</dbReference>
<dbReference type="AlphaFoldDB" id="A0A917QAT1"/>
<keyword evidence="4" id="KW-1185">Reference proteome</keyword>
<reference evidence="3 4" key="1">
    <citation type="journal article" date="2014" name="Int. J. Syst. Evol. Microbiol.">
        <title>Complete genome sequence of Corynebacterium casei LMG S-19264T (=DSM 44701T), isolated from a smear-ripened cheese.</title>
        <authorList>
            <consortium name="US DOE Joint Genome Institute (JGI-PGF)"/>
            <person name="Walter F."/>
            <person name="Albersmeier A."/>
            <person name="Kalinowski J."/>
            <person name="Ruckert C."/>
        </authorList>
    </citation>
    <scope>NUCLEOTIDE SEQUENCE [LARGE SCALE GENOMIC DNA]</scope>
    <source>
        <strain evidence="3 4">CGMCC 1.9161</strain>
    </source>
</reference>
<evidence type="ECO:0000256" key="1">
    <source>
        <dbReference type="ARBA" id="ARBA00005701"/>
    </source>
</evidence>
<organism evidence="3 4">
    <name type="scientific">Salinarimonas ramus</name>
    <dbReference type="NCBI Taxonomy" id="690164"/>
    <lineage>
        <taxon>Bacteria</taxon>
        <taxon>Pseudomonadati</taxon>
        <taxon>Pseudomonadota</taxon>
        <taxon>Alphaproteobacteria</taxon>
        <taxon>Hyphomicrobiales</taxon>
        <taxon>Salinarimonadaceae</taxon>
        <taxon>Salinarimonas</taxon>
    </lineage>
</organism>
<protein>
    <recommendedName>
        <fullName evidence="5">DUF1674 domain-containing protein</fullName>
    </recommendedName>
</protein>